<evidence type="ECO:0000256" key="9">
    <source>
        <dbReference type="ARBA" id="ARBA00023098"/>
    </source>
</evidence>
<dbReference type="Pfam" id="PF02737">
    <property type="entry name" value="3HCDH_N"/>
    <property type="match status" value="1"/>
</dbReference>
<proteinExistence type="inferred from homology"/>
<name>A0A7Z0EUJ8_9ACTN</name>
<protein>
    <submittedName>
        <fullName evidence="16">3-hydroxyacyl-CoA dehydrogenase/enoyl-CoA hydratase/carnithine racemase</fullName>
    </submittedName>
</protein>
<evidence type="ECO:0000256" key="2">
    <source>
        <dbReference type="ARBA" id="ARBA00005086"/>
    </source>
</evidence>
<dbReference type="UniPathway" id="UPA00659"/>
<dbReference type="InterPro" id="IPR050136">
    <property type="entry name" value="FA_oxidation_alpha_subunit"/>
</dbReference>
<keyword evidence="17" id="KW-1185">Reference proteome</keyword>
<dbReference type="InterPro" id="IPR013328">
    <property type="entry name" value="6PGD_dom2"/>
</dbReference>
<comment type="caution">
    <text evidence="16">The sequence shown here is derived from an EMBL/GenBank/DDBJ whole genome shotgun (WGS) entry which is preliminary data.</text>
</comment>
<dbReference type="InterPro" id="IPR029045">
    <property type="entry name" value="ClpP/crotonase-like_dom_sf"/>
</dbReference>
<keyword evidence="7" id="KW-0560">Oxidoreductase</keyword>
<dbReference type="EMBL" id="JACCFS010000001">
    <property type="protein sequence ID" value="NYJ37573.1"/>
    <property type="molecule type" value="Genomic_DNA"/>
</dbReference>
<dbReference type="Proteomes" id="UP000572051">
    <property type="component" value="Unassembled WGS sequence"/>
</dbReference>
<evidence type="ECO:0000256" key="10">
    <source>
        <dbReference type="ARBA" id="ARBA00023239"/>
    </source>
</evidence>
<dbReference type="Pfam" id="PF00725">
    <property type="entry name" value="3HCDH"/>
    <property type="match status" value="1"/>
</dbReference>
<feature type="domain" description="3-hydroxyacyl-CoA dehydrogenase NAD binding" evidence="15">
    <location>
        <begin position="350"/>
        <end position="529"/>
    </location>
</feature>
<dbReference type="Gene3D" id="1.10.1040.10">
    <property type="entry name" value="N-(1-d-carboxylethyl)-l-norvaline Dehydrogenase, domain 2"/>
    <property type="match status" value="1"/>
</dbReference>
<dbReference type="InterPro" id="IPR008927">
    <property type="entry name" value="6-PGluconate_DH-like_C_sf"/>
</dbReference>
<evidence type="ECO:0000259" key="14">
    <source>
        <dbReference type="Pfam" id="PF00725"/>
    </source>
</evidence>
<comment type="catalytic activity">
    <reaction evidence="12">
        <text>a (3S)-3-hydroxyacyl-CoA + NAD(+) = a 3-oxoacyl-CoA + NADH + H(+)</text>
        <dbReference type="Rhea" id="RHEA:22432"/>
        <dbReference type="ChEBI" id="CHEBI:15378"/>
        <dbReference type="ChEBI" id="CHEBI:57318"/>
        <dbReference type="ChEBI" id="CHEBI:57540"/>
        <dbReference type="ChEBI" id="CHEBI:57945"/>
        <dbReference type="ChEBI" id="CHEBI:90726"/>
        <dbReference type="EC" id="1.1.1.35"/>
    </reaction>
</comment>
<dbReference type="Gene3D" id="3.90.226.10">
    <property type="entry name" value="2-enoyl-CoA Hydratase, Chain A, domain 1"/>
    <property type="match status" value="1"/>
</dbReference>
<evidence type="ECO:0000256" key="11">
    <source>
        <dbReference type="ARBA" id="ARBA00023268"/>
    </source>
</evidence>
<dbReference type="InterPro" id="IPR006176">
    <property type="entry name" value="3-OHacyl-CoA_DH_NAD-bd"/>
</dbReference>
<dbReference type="RefSeq" id="WP_246406428.1">
    <property type="nucleotide sequence ID" value="NZ_JACCFS010000001.1"/>
</dbReference>
<keyword evidence="9" id="KW-0443">Lipid metabolism</keyword>
<evidence type="ECO:0000256" key="12">
    <source>
        <dbReference type="ARBA" id="ARBA00049556"/>
    </source>
</evidence>
<keyword evidence="8" id="KW-0520">NAD</keyword>
<keyword evidence="11" id="KW-0511">Multifunctional enzyme</keyword>
<feature type="compositionally biased region" description="Polar residues" evidence="13">
    <location>
        <begin position="1"/>
        <end position="16"/>
    </location>
</feature>
<feature type="region of interest" description="Disordered" evidence="13">
    <location>
        <begin position="1"/>
        <end position="21"/>
    </location>
</feature>
<gene>
    <name evidence="16" type="ORF">HNR10_005454</name>
</gene>
<dbReference type="FunFam" id="3.40.50.720:FF:000009">
    <property type="entry name" value="Fatty oxidation complex, alpha subunit"/>
    <property type="match status" value="1"/>
</dbReference>
<comment type="pathway">
    <text evidence="1">Lipid metabolism; fatty acid beta-oxidation.</text>
</comment>
<dbReference type="PANTHER" id="PTHR43612">
    <property type="entry name" value="TRIFUNCTIONAL ENZYME SUBUNIT ALPHA"/>
    <property type="match status" value="1"/>
</dbReference>
<reference evidence="16 17" key="1">
    <citation type="submission" date="2020-07" db="EMBL/GenBank/DDBJ databases">
        <title>Sequencing the genomes of 1000 actinobacteria strains.</title>
        <authorList>
            <person name="Klenk H.-P."/>
        </authorList>
    </citation>
    <scope>NUCLEOTIDE SEQUENCE [LARGE SCALE GENOMIC DNA]</scope>
    <source>
        <strain evidence="16 17">DSM 44442</strain>
    </source>
</reference>
<dbReference type="Gene3D" id="1.10.1040.50">
    <property type="match status" value="1"/>
</dbReference>
<evidence type="ECO:0000256" key="3">
    <source>
        <dbReference type="ARBA" id="ARBA00007005"/>
    </source>
</evidence>
<keyword evidence="5" id="KW-0276">Fatty acid metabolism</keyword>
<dbReference type="SUPFAM" id="SSF52096">
    <property type="entry name" value="ClpP/crotonase"/>
    <property type="match status" value="1"/>
</dbReference>
<evidence type="ECO:0000256" key="7">
    <source>
        <dbReference type="ARBA" id="ARBA00023002"/>
    </source>
</evidence>
<dbReference type="GO" id="GO:0006635">
    <property type="term" value="P:fatty acid beta-oxidation"/>
    <property type="evidence" value="ECO:0007669"/>
    <property type="project" value="UniProtKB-UniPathway"/>
</dbReference>
<dbReference type="SUPFAM" id="SSF48179">
    <property type="entry name" value="6-phosphogluconate dehydrogenase C-terminal domain-like"/>
    <property type="match status" value="2"/>
</dbReference>
<comment type="pathway">
    <text evidence="2">Lipid metabolism; butanoate metabolism.</text>
</comment>
<evidence type="ECO:0000313" key="17">
    <source>
        <dbReference type="Proteomes" id="UP000572051"/>
    </source>
</evidence>
<comment type="similarity">
    <text evidence="4">Belongs to the 3-hydroxyacyl-CoA dehydrogenase family.</text>
</comment>
<dbReference type="SUPFAM" id="SSF51735">
    <property type="entry name" value="NAD(P)-binding Rossmann-fold domains"/>
    <property type="match status" value="1"/>
</dbReference>
<evidence type="ECO:0000256" key="6">
    <source>
        <dbReference type="ARBA" id="ARBA00022963"/>
    </source>
</evidence>
<dbReference type="GO" id="GO:0016509">
    <property type="term" value="F:long-chain (3S)-3-hydroxyacyl-CoA dehydrogenase (NAD+) activity"/>
    <property type="evidence" value="ECO:0007669"/>
    <property type="project" value="TreeGrafter"/>
</dbReference>
<sequence>MATEQSHPSPATTLNGDASRHGHLSELFSDEVVTNAISRDVELPYGAGTAVLITLDNGHDHTKPNTFGPGGLLSLDAQIEAARARTDIVAVAITGKPFIFAVGADLTGVPKIETRDQAHAIGKLGHDVFRKLGELDVPTFALVNGAAMGGGTEVALHCTYRTISSGVPALALPEAFLGLVPGWGGTYLLPHLIGAEKALKLIVDNPLAQNKMIKGTQAFEMGIADAMFEPADFVEESLRWAAQVIKGDVTVERPEVDKGEAWDNAVNMARFVVEGKLHGAAPAPVRAVELVAEAKNRTRDEGFAAEDDALADLIMSDELTSGLYAFDLVQKRAKRPAGAPDKSLARKVTKVGVVGAGLMAGQLALLFARRLDVPVVMTDLDQERLDKGVAYVHGEVDKLLKKGRINGDKANHLKALVTGSLTKDAFSDADFVIEAVFEKMEVKQQVFAEVEAVVSPEAILATNTSSLSITEMASKLQHPERVVGFHFFNPVAVLPLLEIIRGERTDDAALATAFGTARKLKKTAVLCKDAPAFVVNRLLTLFMGEVLGAVGEGTEPEVADRAVAPLGLPMSPLMLLQLVGPAVALHVSETLHEAFPERFAVSSELAEIVKEGKTAIFAPDLTIDPEVKKLFSGGDRPSEESEILDRALRALAREIRIMLDEGVVAEAADIDLCLITGAGWPFHTGGITPYLDRAGVSEAVNGQRFHEGAPKAL</sequence>
<dbReference type="Pfam" id="PF00378">
    <property type="entry name" value="ECH_1"/>
    <property type="match status" value="1"/>
</dbReference>
<dbReference type="InterPro" id="IPR006108">
    <property type="entry name" value="3HC_DH_C"/>
</dbReference>
<keyword evidence="6" id="KW-0442">Lipid degradation</keyword>
<dbReference type="InterPro" id="IPR036291">
    <property type="entry name" value="NAD(P)-bd_dom_sf"/>
</dbReference>
<dbReference type="InterPro" id="IPR001753">
    <property type="entry name" value="Enoyl-CoA_hydra/iso"/>
</dbReference>
<evidence type="ECO:0000256" key="5">
    <source>
        <dbReference type="ARBA" id="ARBA00022832"/>
    </source>
</evidence>
<organism evidence="16 17">
    <name type="scientific">Nocardiopsis aegyptia</name>
    <dbReference type="NCBI Taxonomy" id="220378"/>
    <lineage>
        <taxon>Bacteria</taxon>
        <taxon>Bacillati</taxon>
        <taxon>Actinomycetota</taxon>
        <taxon>Actinomycetes</taxon>
        <taxon>Streptosporangiales</taxon>
        <taxon>Nocardiopsidaceae</taxon>
        <taxon>Nocardiopsis</taxon>
    </lineage>
</organism>
<comment type="similarity">
    <text evidence="3">In the central section; belongs to the 3-hydroxyacyl-CoA dehydrogenase family.</text>
</comment>
<dbReference type="PANTHER" id="PTHR43612:SF3">
    <property type="entry name" value="TRIFUNCTIONAL ENZYME SUBUNIT ALPHA, MITOCHONDRIAL"/>
    <property type="match status" value="1"/>
</dbReference>
<dbReference type="AlphaFoldDB" id="A0A7Z0EUJ8"/>
<feature type="domain" description="3-hydroxyacyl-CoA dehydrogenase C-terminal" evidence="14">
    <location>
        <begin position="533"/>
        <end position="613"/>
    </location>
</feature>
<evidence type="ECO:0000256" key="8">
    <source>
        <dbReference type="ARBA" id="ARBA00023027"/>
    </source>
</evidence>
<dbReference type="GO" id="GO:0004300">
    <property type="term" value="F:enoyl-CoA hydratase activity"/>
    <property type="evidence" value="ECO:0007669"/>
    <property type="project" value="TreeGrafter"/>
</dbReference>
<dbReference type="Gene3D" id="3.40.50.720">
    <property type="entry name" value="NAD(P)-binding Rossmann-like Domain"/>
    <property type="match status" value="1"/>
</dbReference>
<dbReference type="GO" id="GO:0070403">
    <property type="term" value="F:NAD+ binding"/>
    <property type="evidence" value="ECO:0007669"/>
    <property type="project" value="InterPro"/>
</dbReference>
<evidence type="ECO:0000256" key="13">
    <source>
        <dbReference type="SAM" id="MobiDB-lite"/>
    </source>
</evidence>
<dbReference type="CDD" id="cd06558">
    <property type="entry name" value="crotonase-like"/>
    <property type="match status" value="1"/>
</dbReference>
<evidence type="ECO:0000313" key="16">
    <source>
        <dbReference type="EMBL" id="NYJ37573.1"/>
    </source>
</evidence>
<evidence type="ECO:0000256" key="1">
    <source>
        <dbReference type="ARBA" id="ARBA00005005"/>
    </source>
</evidence>
<accession>A0A7Z0EUJ8</accession>
<evidence type="ECO:0000256" key="4">
    <source>
        <dbReference type="ARBA" id="ARBA00009463"/>
    </source>
</evidence>
<keyword evidence="10" id="KW-0456">Lyase</keyword>
<evidence type="ECO:0000259" key="15">
    <source>
        <dbReference type="Pfam" id="PF02737"/>
    </source>
</evidence>